<dbReference type="AlphaFoldDB" id="A0A9D4KPV5"/>
<evidence type="ECO:0000313" key="2">
    <source>
        <dbReference type="Proteomes" id="UP000828390"/>
    </source>
</evidence>
<proteinExistence type="predicted"/>
<name>A0A9D4KPV5_DREPO</name>
<evidence type="ECO:0000313" key="1">
    <source>
        <dbReference type="EMBL" id="KAH3843489.1"/>
    </source>
</evidence>
<organism evidence="1 2">
    <name type="scientific">Dreissena polymorpha</name>
    <name type="common">Zebra mussel</name>
    <name type="synonym">Mytilus polymorpha</name>
    <dbReference type="NCBI Taxonomy" id="45954"/>
    <lineage>
        <taxon>Eukaryota</taxon>
        <taxon>Metazoa</taxon>
        <taxon>Spiralia</taxon>
        <taxon>Lophotrochozoa</taxon>
        <taxon>Mollusca</taxon>
        <taxon>Bivalvia</taxon>
        <taxon>Autobranchia</taxon>
        <taxon>Heteroconchia</taxon>
        <taxon>Euheterodonta</taxon>
        <taxon>Imparidentia</taxon>
        <taxon>Neoheterodontei</taxon>
        <taxon>Myida</taxon>
        <taxon>Dreissenoidea</taxon>
        <taxon>Dreissenidae</taxon>
        <taxon>Dreissena</taxon>
    </lineage>
</organism>
<reference evidence="1" key="1">
    <citation type="journal article" date="2019" name="bioRxiv">
        <title>The Genome of the Zebra Mussel, Dreissena polymorpha: A Resource for Invasive Species Research.</title>
        <authorList>
            <person name="McCartney M.A."/>
            <person name="Auch B."/>
            <person name="Kono T."/>
            <person name="Mallez S."/>
            <person name="Zhang Y."/>
            <person name="Obille A."/>
            <person name="Becker A."/>
            <person name="Abrahante J.E."/>
            <person name="Garbe J."/>
            <person name="Badalamenti J.P."/>
            <person name="Herman A."/>
            <person name="Mangelson H."/>
            <person name="Liachko I."/>
            <person name="Sullivan S."/>
            <person name="Sone E.D."/>
            <person name="Koren S."/>
            <person name="Silverstein K.A.T."/>
            <person name="Beckman K.B."/>
            <person name="Gohl D.M."/>
        </authorList>
    </citation>
    <scope>NUCLEOTIDE SEQUENCE</scope>
    <source>
        <strain evidence="1">Duluth1</strain>
        <tissue evidence="1">Whole animal</tissue>
    </source>
</reference>
<dbReference type="Proteomes" id="UP000828390">
    <property type="component" value="Unassembled WGS sequence"/>
</dbReference>
<comment type="caution">
    <text evidence="1">The sequence shown here is derived from an EMBL/GenBank/DDBJ whole genome shotgun (WGS) entry which is preliminary data.</text>
</comment>
<protein>
    <submittedName>
        <fullName evidence="1">Uncharacterized protein</fullName>
    </submittedName>
</protein>
<keyword evidence="2" id="KW-1185">Reference proteome</keyword>
<sequence length="60" mass="7037">MAISEEDWEEILNILDEPFSDEIEEENIPEFVATKINTEGYSIHQPLITEDKKNDDKELK</sequence>
<accession>A0A9D4KPV5</accession>
<dbReference type="EMBL" id="JAIWYP010000004">
    <property type="protein sequence ID" value="KAH3843489.1"/>
    <property type="molecule type" value="Genomic_DNA"/>
</dbReference>
<gene>
    <name evidence="1" type="ORF">DPMN_117007</name>
</gene>
<reference evidence="1" key="2">
    <citation type="submission" date="2020-11" db="EMBL/GenBank/DDBJ databases">
        <authorList>
            <person name="McCartney M.A."/>
            <person name="Auch B."/>
            <person name="Kono T."/>
            <person name="Mallez S."/>
            <person name="Becker A."/>
            <person name="Gohl D.M."/>
            <person name="Silverstein K.A.T."/>
            <person name="Koren S."/>
            <person name="Bechman K.B."/>
            <person name="Herman A."/>
            <person name="Abrahante J.E."/>
            <person name="Garbe J."/>
        </authorList>
    </citation>
    <scope>NUCLEOTIDE SEQUENCE</scope>
    <source>
        <strain evidence="1">Duluth1</strain>
        <tissue evidence="1">Whole animal</tissue>
    </source>
</reference>